<feature type="chain" id="PRO_5015187401" evidence="1">
    <location>
        <begin position="22"/>
        <end position="89"/>
    </location>
</feature>
<dbReference type="EMBL" id="JXTC01000058">
    <property type="protein sequence ID" value="PON93505.1"/>
    <property type="molecule type" value="Genomic_DNA"/>
</dbReference>
<dbReference type="GO" id="GO:0046423">
    <property type="term" value="F:allene-oxide cyclase activity"/>
    <property type="evidence" value="ECO:0007669"/>
    <property type="project" value="InterPro"/>
</dbReference>
<proteinExistence type="predicted"/>
<protein>
    <submittedName>
        <fullName evidence="2">Allene oxide cyclase</fullName>
    </submittedName>
</protein>
<feature type="signal peptide" evidence="1">
    <location>
        <begin position="1"/>
        <end position="21"/>
    </location>
</feature>
<evidence type="ECO:0000313" key="2">
    <source>
        <dbReference type="EMBL" id="PON93505.1"/>
    </source>
</evidence>
<dbReference type="GO" id="GO:0009695">
    <property type="term" value="P:jasmonic acid biosynthetic process"/>
    <property type="evidence" value="ECO:0007669"/>
    <property type="project" value="InterPro"/>
</dbReference>
<sequence>MCGGIMLVKGHVNFALMLIDAEVQELYVYECTMGYEDTCLAITGGYGIFEWGVSYGQVKLQQINCVPLQAFPYVLPEGHRRLIASLRLS</sequence>
<dbReference type="InterPro" id="IPR034871">
    <property type="entry name" value="Allene_oxi_cyc_sf"/>
</dbReference>
<dbReference type="Gene3D" id="2.40.480.10">
    <property type="entry name" value="Allene oxide cyclase-like"/>
    <property type="match status" value="1"/>
</dbReference>
<dbReference type="AlphaFoldDB" id="A0A2P5F6V2"/>
<organism evidence="2 3">
    <name type="scientific">Trema orientale</name>
    <name type="common">Charcoal tree</name>
    <name type="synonym">Celtis orientalis</name>
    <dbReference type="NCBI Taxonomy" id="63057"/>
    <lineage>
        <taxon>Eukaryota</taxon>
        <taxon>Viridiplantae</taxon>
        <taxon>Streptophyta</taxon>
        <taxon>Embryophyta</taxon>
        <taxon>Tracheophyta</taxon>
        <taxon>Spermatophyta</taxon>
        <taxon>Magnoliopsida</taxon>
        <taxon>eudicotyledons</taxon>
        <taxon>Gunneridae</taxon>
        <taxon>Pentapetalae</taxon>
        <taxon>rosids</taxon>
        <taxon>fabids</taxon>
        <taxon>Rosales</taxon>
        <taxon>Cannabaceae</taxon>
        <taxon>Trema</taxon>
    </lineage>
</organism>
<dbReference type="Proteomes" id="UP000237000">
    <property type="component" value="Unassembled WGS sequence"/>
</dbReference>
<comment type="caution">
    <text evidence="2">The sequence shown here is derived from an EMBL/GenBank/DDBJ whole genome shotgun (WGS) entry which is preliminary data.</text>
</comment>
<evidence type="ECO:0000256" key="1">
    <source>
        <dbReference type="SAM" id="SignalP"/>
    </source>
</evidence>
<keyword evidence="1" id="KW-0732">Signal</keyword>
<dbReference type="InterPro" id="IPR044859">
    <property type="entry name" value="Allene_oxi_cyc_Dirigent"/>
</dbReference>
<gene>
    <name evidence="2" type="ORF">TorRG33x02_107830</name>
</gene>
<keyword evidence="3" id="KW-1185">Reference proteome</keyword>
<dbReference type="OrthoDB" id="10301486at2759"/>
<dbReference type="InParanoid" id="A0A2P5F6V2"/>
<reference evidence="3" key="1">
    <citation type="submission" date="2016-06" db="EMBL/GenBank/DDBJ databases">
        <title>Parallel loss of symbiosis genes in relatives of nitrogen-fixing non-legume Parasponia.</title>
        <authorList>
            <person name="Van Velzen R."/>
            <person name="Holmer R."/>
            <person name="Bu F."/>
            <person name="Rutten L."/>
            <person name="Van Zeijl A."/>
            <person name="Liu W."/>
            <person name="Santuari L."/>
            <person name="Cao Q."/>
            <person name="Sharma T."/>
            <person name="Shen D."/>
            <person name="Roswanjaya Y."/>
            <person name="Wardhani T."/>
            <person name="Kalhor M.S."/>
            <person name="Jansen J."/>
            <person name="Van den Hoogen J."/>
            <person name="Gungor B."/>
            <person name="Hartog M."/>
            <person name="Hontelez J."/>
            <person name="Verver J."/>
            <person name="Yang W.-C."/>
            <person name="Schijlen E."/>
            <person name="Repin R."/>
            <person name="Schilthuizen M."/>
            <person name="Schranz E."/>
            <person name="Heidstra R."/>
            <person name="Miyata K."/>
            <person name="Fedorova E."/>
            <person name="Kohlen W."/>
            <person name="Bisseling T."/>
            <person name="Smit S."/>
            <person name="Geurts R."/>
        </authorList>
    </citation>
    <scope>NUCLEOTIDE SEQUENCE [LARGE SCALE GENOMIC DNA]</scope>
    <source>
        <strain evidence="3">cv. RG33-2</strain>
    </source>
</reference>
<dbReference type="SUPFAM" id="SSF141493">
    <property type="entry name" value="Allene oxide cyclase-like"/>
    <property type="match status" value="1"/>
</dbReference>
<name>A0A2P5F6V2_TREOI</name>
<evidence type="ECO:0000313" key="3">
    <source>
        <dbReference type="Proteomes" id="UP000237000"/>
    </source>
</evidence>
<accession>A0A2P5F6V2</accession>